<evidence type="ECO:0000256" key="5">
    <source>
        <dbReference type="ARBA" id="ARBA00023004"/>
    </source>
</evidence>
<evidence type="ECO:0000256" key="3">
    <source>
        <dbReference type="ARBA" id="ARBA00022801"/>
    </source>
</evidence>
<organism evidence="11 12">
    <name type="scientific">Hymenobacter ginsengisoli</name>
    <dbReference type="NCBI Taxonomy" id="1051626"/>
    <lineage>
        <taxon>Bacteria</taxon>
        <taxon>Pseudomonadati</taxon>
        <taxon>Bacteroidota</taxon>
        <taxon>Cytophagia</taxon>
        <taxon>Cytophagales</taxon>
        <taxon>Hymenobacteraceae</taxon>
        <taxon>Hymenobacter</taxon>
    </lineage>
</organism>
<comment type="function">
    <text evidence="9">CRISPR (clustered regularly interspaced short palindromic repeat) is an adaptive immune system that provides protection against mobile genetic elements (viruses, transposable elements and conjugative plasmids). CRISPR clusters contain sequences complementary to antecedent mobile elements and target invading nucleic acids. CRISPR clusters are transcribed and processed into CRISPR RNA (crRNA).</text>
</comment>
<dbReference type="Gene3D" id="3.90.320.10">
    <property type="match status" value="1"/>
</dbReference>
<dbReference type="PANTHER" id="PTHR37168">
    <property type="entry name" value="CRISPR-ASSOCIATED EXONUCLEASE CAS4"/>
    <property type="match status" value="1"/>
</dbReference>
<reference evidence="12" key="1">
    <citation type="journal article" date="2019" name="Int. J. Syst. Evol. Microbiol.">
        <title>The Global Catalogue of Microorganisms (GCM) 10K type strain sequencing project: providing services to taxonomists for standard genome sequencing and annotation.</title>
        <authorList>
            <consortium name="The Broad Institute Genomics Platform"/>
            <consortium name="The Broad Institute Genome Sequencing Center for Infectious Disease"/>
            <person name="Wu L."/>
            <person name="Ma J."/>
        </authorList>
    </citation>
    <scope>NUCLEOTIDE SEQUENCE [LARGE SCALE GENOMIC DNA]</scope>
    <source>
        <strain evidence="12">JCM 17841</strain>
    </source>
</reference>
<keyword evidence="8 9" id="KW-0464">Manganese</keyword>
<comment type="cofactor">
    <cofactor evidence="9">
        <name>Mg(2+)</name>
        <dbReference type="ChEBI" id="CHEBI:18420"/>
    </cofactor>
    <cofactor evidence="9">
        <name>Mn(2+)</name>
        <dbReference type="ChEBI" id="CHEBI:29035"/>
    </cofactor>
    <text evidence="9">Mg(2+) or Mn(2+) required for ssDNA cleavage activity.</text>
</comment>
<evidence type="ECO:0000256" key="8">
    <source>
        <dbReference type="ARBA" id="ARBA00023211"/>
    </source>
</evidence>
<comment type="cofactor">
    <cofactor evidence="9">
        <name>iron-sulfur cluster</name>
        <dbReference type="ChEBI" id="CHEBI:30408"/>
    </cofactor>
</comment>
<evidence type="ECO:0000259" key="10">
    <source>
        <dbReference type="Pfam" id="PF01930"/>
    </source>
</evidence>
<evidence type="ECO:0000256" key="7">
    <source>
        <dbReference type="ARBA" id="ARBA00023118"/>
    </source>
</evidence>
<dbReference type="InterPro" id="IPR011604">
    <property type="entry name" value="PDDEXK-like_dom_sf"/>
</dbReference>
<dbReference type="Proteomes" id="UP001501243">
    <property type="component" value="Unassembled WGS sequence"/>
</dbReference>
<evidence type="ECO:0000256" key="1">
    <source>
        <dbReference type="ARBA" id="ARBA00022722"/>
    </source>
</evidence>
<accession>A0ABP8PXB9</accession>
<comment type="caution">
    <text evidence="11">The sequence shown here is derived from an EMBL/GenBank/DDBJ whole genome shotgun (WGS) entry which is preliminary data.</text>
</comment>
<keyword evidence="5 9" id="KW-0408">Iron</keyword>
<evidence type="ECO:0000256" key="6">
    <source>
        <dbReference type="ARBA" id="ARBA00023014"/>
    </source>
</evidence>
<comment type="similarity">
    <text evidence="9">Belongs to the CRISPR-associated exonuclease Cas4 family.</text>
</comment>
<evidence type="ECO:0000313" key="12">
    <source>
        <dbReference type="Proteomes" id="UP001501243"/>
    </source>
</evidence>
<name>A0ABP8PXB9_9BACT</name>
<dbReference type="InterPro" id="IPR013343">
    <property type="entry name" value="CRISPR-assoc_prot_Cas4"/>
</dbReference>
<proteinExistence type="inferred from homology"/>
<dbReference type="RefSeq" id="WP_208133636.1">
    <property type="nucleotide sequence ID" value="NZ_BAABGQ010000001.1"/>
</dbReference>
<gene>
    <name evidence="11" type="primary">cas4</name>
    <name evidence="11" type="ORF">GCM10023172_00840</name>
</gene>
<keyword evidence="4 9" id="KW-0269">Exonuclease</keyword>
<protein>
    <recommendedName>
        <fullName evidence="9">CRISPR-associated exonuclease Cas4</fullName>
        <ecNumber evidence="9">3.1.12.1</ecNumber>
    </recommendedName>
</protein>
<evidence type="ECO:0000256" key="2">
    <source>
        <dbReference type="ARBA" id="ARBA00022723"/>
    </source>
</evidence>
<keyword evidence="12" id="KW-1185">Reference proteome</keyword>
<dbReference type="InterPro" id="IPR022765">
    <property type="entry name" value="Dna2/Cas4_DUF83"/>
</dbReference>
<dbReference type="EMBL" id="BAABGQ010000001">
    <property type="protein sequence ID" value="GAA4492936.1"/>
    <property type="molecule type" value="Genomic_DNA"/>
</dbReference>
<keyword evidence="2 9" id="KW-0479">Metal-binding</keyword>
<keyword evidence="7 9" id="KW-0051">Antiviral defense</keyword>
<evidence type="ECO:0000256" key="4">
    <source>
        <dbReference type="ARBA" id="ARBA00022839"/>
    </source>
</evidence>
<dbReference type="NCBIfam" id="TIGR00372">
    <property type="entry name" value="cas4"/>
    <property type="match status" value="1"/>
</dbReference>
<feature type="domain" description="DUF83" evidence="10">
    <location>
        <begin position="4"/>
        <end position="164"/>
    </location>
</feature>
<dbReference type="Pfam" id="PF01930">
    <property type="entry name" value="Cas_Cas4"/>
    <property type="match status" value="1"/>
</dbReference>
<keyword evidence="3 9" id="KW-0378">Hydrolase</keyword>
<evidence type="ECO:0000313" key="11">
    <source>
        <dbReference type="EMBL" id="GAA4492936.1"/>
    </source>
</evidence>
<dbReference type="EC" id="3.1.12.1" evidence="9"/>
<evidence type="ECO:0000256" key="9">
    <source>
        <dbReference type="RuleBase" id="RU365022"/>
    </source>
</evidence>
<sequence length="167" mass="19495">MHITGKHINYYHICHRKLWLFGSGLSFQQDNEHVQDGTLLHLSAYPQRARRFREVQLGGIKIDFYDPVDRVVHEIKRSQKLEEASVAQLKYYLRVLERHGVAGPTGVLEYPKLRRTQDVTLTEQDRADIETWEAGVAEVVAYAQCPPIIDKPFCKQCAYYEFCYVHE</sequence>
<keyword evidence="1 9" id="KW-0540">Nuclease</keyword>
<dbReference type="PANTHER" id="PTHR37168:SF1">
    <property type="entry name" value="CRISPR-ASSOCIATED EXONUCLEASE CAS4"/>
    <property type="match status" value="1"/>
</dbReference>
<keyword evidence="6 9" id="KW-0411">Iron-sulfur</keyword>